<evidence type="ECO:0000313" key="11">
    <source>
        <dbReference type="Proteomes" id="UP000226192"/>
    </source>
</evidence>
<dbReference type="OrthoDB" id="1470350at2759"/>
<dbReference type="GO" id="GO:0004497">
    <property type="term" value="F:monooxygenase activity"/>
    <property type="evidence" value="ECO:0007669"/>
    <property type="project" value="UniProtKB-KW"/>
</dbReference>
<dbReference type="GO" id="GO:0005506">
    <property type="term" value="F:iron ion binding"/>
    <property type="evidence" value="ECO:0007669"/>
    <property type="project" value="InterPro"/>
</dbReference>
<keyword evidence="9" id="KW-0812">Transmembrane</keyword>
<dbReference type="Pfam" id="PF00067">
    <property type="entry name" value="p450"/>
    <property type="match status" value="1"/>
</dbReference>
<dbReference type="InterPro" id="IPR001128">
    <property type="entry name" value="Cyt_P450"/>
</dbReference>
<reference evidence="10 11" key="1">
    <citation type="submission" date="2017-06" db="EMBL/GenBank/DDBJ databases">
        <title>Ant-infecting Ophiocordyceps genomes reveal a high diversity of potential behavioral manipulation genes and a possible major role for enterotoxins.</title>
        <authorList>
            <person name="De Bekker C."/>
            <person name="Evans H.C."/>
            <person name="Brachmann A."/>
            <person name="Hughes D.P."/>
        </authorList>
    </citation>
    <scope>NUCLEOTIDE SEQUENCE [LARGE SCALE GENOMIC DNA]</scope>
    <source>
        <strain evidence="10 11">Map64</strain>
    </source>
</reference>
<dbReference type="GO" id="GO:0016705">
    <property type="term" value="F:oxidoreductase activity, acting on paired donors, with incorporation or reduction of molecular oxygen"/>
    <property type="evidence" value="ECO:0007669"/>
    <property type="project" value="InterPro"/>
</dbReference>
<dbReference type="Proteomes" id="UP000226192">
    <property type="component" value="Unassembled WGS sequence"/>
</dbReference>
<dbReference type="InterPro" id="IPR050121">
    <property type="entry name" value="Cytochrome_P450_monoxygenase"/>
</dbReference>
<dbReference type="PRINTS" id="PR00385">
    <property type="entry name" value="P450"/>
</dbReference>
<dbReference type="CDD" id="cd11070">
    <property type="entry name" value="CYP56-like"/>
    <property type="match status" value="1"/>
</dbReference>
<evidence type="ECO:0000256" key="7">
    <source>
        <dbReference type="PIRSR" id="PIRSR602403-1"/>
    </source>
</evidence>
<protein>
    <recommendedName>
        <fullName evidence="12">Cytochrome P450</fullName>
    </recommendedName>
</protein>
<evidence type="ECO:0000256" key="6">
    <source>
        <dbReference type="ARBA" id="ARBA00023033"/>
    </source>
</evidence>
<dbReference type="InterPro" id="IPR017972">
    <property type="entry name" value="Cyt_P450_CS"/>
</dbReference>
<dbReference type="InterPro" id="IPR002403">
    <property type="entry name" value="Cyt_P450_E_grp-IV"/>
</dbReference>
<dbReference type="SUPFAM" id="SSF48264">
    <property type="entry name" value="Cytochrome P450"/>
    <property type="match status" value="1"/>
</dbReference>
<evidence type="ECO:0000256" key="5">
    <source>
        <dbReference type="ARBA" id="ARBA00023004"/>
    </source>
</evidence>
<dbReference type="InterPro" id="IPR036396">
    <property type="entry name" value="Cyt_P450_sf"/>
</dbReference>
<evidence type="ECO:0000256" key="3">
    <source>
        <dbReference type="ARBA" id="ARBA00022617"/>
    </source>
</evidence>
<comment type="cofactor">
    <cofactor evidence="1 7">
        <name>heme</name>
        <dbReference type="ChEBI" id="CHEBI:30413"/>
    </cofactor>
</comment>
<organism evidence="10 11">
    <name type="scientific">Ophiocordyceps australis</name>
    <dbReference type="NCBI Taxonomy" id="1399860"/>
    <lineage>
        <taxon>Eukaryota</taxon>
        <taxon>Fungi</taxon>
        <taxon>Dikarya</taxon>
        <taxon>Ascomycota</taxon>
        <taxon>Pezizomycotina</taxon>
        <taxon>Sordariomycetes</taxon>
        <taxon>Hypocreomycetidae</taxon>
        <taxon>Hypocreales</taxon>
        <taxon>Ophiocordycipitaceae</taxon>
        <taxon>Ophiocordyceps</taxon>
    </lineage>
</organism>
<evidence type="ECO:0000256" key="9">
    <source>
        <dbReference type="SAM" id="Phobius"/>
    </source>
</evidence>
<keyword evidence="6 8" id="KW-0503">Monooxygenase</keyword>
<evidence type="ECO:0000256" key="2">
    <source>
        <dbReference type="ARBA" id="ARBA00010617"/>
    </source>
</evidence>
<feature type="binding site" description="axial binding residue" evidence="7">
    <location>
        <position position="462"/>
    </location>
    <ligand>
        <name>heme</name>
        <dbReference type="ChEBI" id="CHEBI:30413"/>
    </ligand>
    <ligandPart>
        <name>Fe</name>
        <dbReference type="ChEBI" id="CHEBI:18248"/>
    </ligandPart>
</feature>
<proteinExistence type="inferred from homology"/>
<dbReference type="PRINTS" id="PR00465">
    <property type="entry name" value="EP450IV"/>
</dbReference>
<keyword evidence="9" id="KW-0472">Membrane</keyword>
<name>A0A2C5Y240_9HYPO</name>
<dbReference type="PANTHER" id="PTHR24305">
    <property type="entry name" value="CYTOCHROME P450"/>
    <property type="match status" value="1"/>
</dbReference>
<keyword evidence="4 7" id="KW-0479">Metal-binding</keyword>
<comment type="caution">
    <text evidence="10">The sequence shown here is derived from an EMBL/GenBank/DDBJ whole genome shotgun (WGS) entry which is preliminary data.</text>
</comment>
<evidence type="ECO:0000256" key="1">
    <source>
        <dbReference type="ARBA" id="ARBA00001971"/>
    </source>
</evidence>
<keyword evidence="8" id="KW-0560">Oxidoreductase</keyword>
<gene>
    <name evidence="10" type="ORF">CDD81_327</name>
</gene>
<dbReference type="PROSITE" id="PS00086">
    <property type="entry name" value="CYTOCHROME_P450"/>
    <property type="match status" value="1"/>
</dbReference>
<accession>A0A2C5Y240</accession>
<dbReference type="Gene3D" id="1.10.630.10">
    <property type="entry name" value="Cytochrome P450"/>
    <property type="match status" value="1"/>
</dbReference>
<dbReference type="AlphaFoldDB" id="A0A2C5Y240"/>
<evidence type="ECO:0000256" key="8">
    <source>
        <dbReference type="RuleBase" id="RU000461"/>
    </source>
</evidence>
<dbReference type="PANTHER" id="PTHR24305:SF223">
    <property type="entry name" value="CYTOCHROME P450-DIT2"/>
    <property type="match status" value="1"/>
</dbReference>
<feature type="transmembrane region" description="Helical" evidence="9">
    <location>
        <begin position="26"/>
        <end position="46"/>
    </location>
</feature>
<evidence type="ECO:0008006" key="12">
    <source>
        <dbReference type="Google" id="ProtNLM"/>
    </source>
</evidence>
<keyword evidence="5 7" id="KW-0408">Iron</keyword>
<dbReference type="GO" id="GO:0020037">
    <property type="term" value="F:heme binding"/>
    <property type="evidence" value="ECO:0007669"/>
    <property type="project" value="InterPro"/>
</dbReference>
<dbReference type="STRING" id="1399860.A0A2C5Y240"/>
<evidence type="ECO:0000313" key="10">
    <source>
        <dbReference type="EMBL" id="PHH61480.1"/>
    </source>
</evidence>
<keyword evidence="3 7" id="KW-0349">Heme</keyword>
<keyword evidence="11" id="KW-1185">Reference proteome</keyword>
<keyword evidence="9" id="KW-1133">Transmembrane helix</keyword>
<sequence>MTSWVHEFLISPIGATASVMASQIHALAYVLVSFTLVICFGLYYLLRPPKYPLGIPSIPFWVTLLPLVKDIDQEQIFRDYVQKPLQTHGAVKIFFASQWNILVHRPSYLVELFKREDDFQKSGNNAKIPQSVLASFLGDNIISSHGSTWKIYRDVIQPGLQRPFEHSSMLANARQLCHILGQDQGAVSGQGIPVQEAFQRYTTSNLARVILETDFGTMQSRDAYLHSLQVRIKREIFKPLFMNFPVLDRLGLASRESARSLASHFTDQLVAAVEMSTSNTKLDPSSPVLAQRLVAARTLGQLSEQQFRDNLTISFVAGQENPQLALLSIMYLLAKHPHIQELLHQEVVQTNTSEPQQELLQEMKLLTAVILESLRLMPPIGQLVNRRAAQDITLGTNMYIPRGTYLGYNCYSTNRDPHAWGPDADAFVPQRWGASIPEIQKTYRRRRARAEFISFHGGRRACLGERFAMLQLKVSLFVLVKTMRWKLDPNWKDQLTPAGPICPKALKLIIESRDGLKG</sequence>
<dbReference type="EMBL" id="NJET01000102">
    <property type="protein sequence ID" value="PHH61480.1"/>
    <property type="molecule type" value="Genomic_DNA"/>
</dbReference>
<evidence type="ECO:0000256" key="4">
    <source>
        <dbReference type="ARBA" id="ARBA00022723"/>
    </source>
</evidence>
<comment type="similarity">
    <text evidence="2 8">Belongs to the cytochrome P450 family.</text>
</comment>